<dbReference type="FunFam" id="1.10.10.60:FF:000002">
    <property type="entry name" value="Myb family transcription factor"/>
    <property type="match status" value="1"/>
</dbReference>
<comment type="subcellular location">
    <subcellularLocation>
        <location evidence="1">Nucleus</location>
    </subcellularLocation>
</comment>
<sequence length="268" mass="30778">MVCTLQLHSYIQGRPSSWKGLISTAHEPAMRNSQRTQPRQYNKSELPRLRWSPELHEHFVEAVERLGGKFKATPKRILKMMSVKGLTISHVKSHLQMYRSIKDGNNINVLLDMKHLHEKTAHFNDLGAFAICSPQRMVGNKLKEREYEKYNFEQEISCRESNGLLQTREKTDNYMDQETTHASLLSEISKEEERKSCGPNEICELSLSFTSSPLVQSEEERELWPLTDDHHPQSSATKDTINCPDFHSPGENGIDLNLTISTYFSSSN</sequence>
<accession>A0AAP0N318</accession>
<organism evidence="6 7">
    <name type="scientific">Liquidambar formosana</name>
    <name type="common">Formosan gum</name>
    <dbReference type="NCBI Taxonomy" id="63359"/>
    <lineage>
        <taxon>Eukaryota</taxon>
        <taxon>Viridiplantae</taxon>
        <taxon>Streptophyta</taxon>
        <taxon>Embryophyta</taxon>
        <taxon>Tracheophyta</taxon>
        <taxon>Spermatophyta</taxon>
        <taxon>Magnoliopsida</taxon>
        <taxon>eudicotyledons</taxon>
        <taxon>Gunneridae</taxon>
        <taxon>Pentapetalae</taxon>
        <taxon>Saxifragales</taxon>
        <taxon>Altingiaceae</taxon>
        <taxon>Liquidambar</taxon>
    </lineage>
</organism>
<dbReference type="GO" id="GO:0003677">
    <property type="term" value="F:DNA binding"/>
    <property type="evidence" value="ECO:0007669"/>
    <property type="project" value="InterPro"/>
</dbReference>
<evidence type="ECO:0000313" key="6">
    <source>
        <dbReference type="EMBL" id="KAK9265983.1"/>
    </source>
</evidence>
<evidence type="ECO:0000256" key="3">
    <source>
        <dbReference type="ARBA" id="ARBA00023163"/>
    </source>
</evidence>
<dbReference type="PROSITE" id="PS51294">
    <property type="entry name" value="HTH_MYB"/>
    <property type="match status" value="1"/>
</dbReference>
<keyword evidence="3" id="KW-0804">Transcription</keyword>
<dbReference type="Gene3D" id="1.10.10.60">
    <property type="entry name" value="Homeodomain-like"/>
    <property type="match status" value="1"/>
</dbReference>
<dbReference type="SUPFAM" id="SSF46689">
    <property type="entry name" value="Homeodomain-like"/>
    <property type="match status" value="1"/>
</dbReference>
<dbReference type="PANTHER" id="PTHR31314:SF113">
    <property type="entry name" value="MYB FAMILY TRANSCRIPTION FACTOR MPH1"/>
    <property type="match status" value="1"/>
</dbReference>
<dbReference type="InterPro" id="IPR046955">
    <property type="entry name" value="PHR1-like"/>
</dbReference>
<protein>
    <recommendedName>
        <fullName evidence="5">HTH myb-type domain-containing protein</fullName>
    </recommendedName>
</protein>
<dbReference type="InterPro" id="IPR006447">
    <property type="entry name" value="Myb_dom_plants"/>
</dbReference>
<dbReference type="InterPro" id="IPR001005">
    <property type="entry name" value="SANT/Myb"/>
</dbReference>
<comment type="caution">
    <text evidence="6">The sequence shown here is derived from an EMBL/GenBank/DDBJ whole genome shotgun (WGS) entry which is preliminary data.</text>
</comment>
<dbReference type="InterPro" id="IPR017930">
    <property type="entry name" value="Myb_dom"/>
</dbReference>
<evidence type="ECO:0000256" key="1">
    <source>
        <dbReference type="ARBA" id="ARBA00004123"/>
    </source>
</evidence>
<dbReference type="NCBIfam" id="TIGR01557">
    <property type="entry name" value="myb_SHAQKYF"/>
    <property type="match status" value="1"/>
</dbReference>
<keyword evidence="7" id="KW-1185">Reference proteome</keyword>
<dbReference type="EMBL" id="JBBPBK010000268">
    <property type="protein sequence ID" value="KAK9265983.1"/>
    <property type="molecule type" value="Genomic_DNA"/>
</dbReference>
<evidence type="ECO:0000256" key="2">
    <source>
        <dbReference type="ARBA" id="ARBA00023015"/>
    </source>
</evidence>
<keyword evidence="2" id="KW-0805">Transcription regulation</keyword>
<name>A0AAP0N318_LIQFO</name>
<keyword evidence="4" id="KW-0539">Nucleus</keyword>
<evidence type="ECO:0000256" key="4">
    <source>
        <dbReference type="ARBA" id="ARBA00023242"/>
    </source>
</evidence>
<feature type="domain" description="HTH myb-type" evidence="5">
    <location>
        <begin position="43"/>
        <end position="103"/>
    </location>
</feature>
<evidence type="ECO:0000259" key="5">
    <source>
        <dbReference type="PROSITE" id="PS51294"/>
    </source>
</evidence>
<proteinExistence type="predicted"/>
<dbReference type="GO" id="GO:0003700">
    <property type="term" value="F:DNA-binding transcription factor activity"/>
    <property type="evidence" value="ECO:0007669"/>
    <property type="project" value="InterPro"/>
</dbReference>
<dbReference type="InterPro" id="IPR009057">
    <property type="entry name" value="Homeodomain-like_sf"/>
</dbReference>
<dbReference type="AlphaFoldDB" id="A0AAP0N318"/>
<dbReference type="Pfam" id="PF00249">
    <property type="entry name" value="Myb_DNA-binding"/>
    <property type="match status" value="1"/>
</dbReference>
<dbReference type="Proteomes" id="UP001415857">
    <property type="component" value="Unassembled WGS sequence"/>
</dbReference>
<dbReference type="GO" id="GO:0005634">
    <property type="term" value="C:nucleus"/>
    <property type="evidence" value="ECO:0007669"/>
    <property type="project" value="UniProtKB-SubCell"/>
</dbReference>
<dbReference type="PANTHER" id="PTHR31314">
    <property type="entry name" value="MYB FAMILY TRANSCRIPTION FACTOR PHL7-LIKE"/>
    <property type="match status" value="1"/>
</dbReference>
<gene>
    <name evidence="6" type="ORF">L1049_007378</name>
</gene>
<reference evidence="6 7" key="1">
    <citation type="journal article" date="2024" name="Plant J.">
        <title>Genome sequences and population genomics reveal climatic adaptation and genomic divergence between two closely related sweetgum species.</title>
        <authorList>
            <person name="Xu W.Q."/>
            <person name="Ren C.Q."/>
            <person name="Zhang X.Y."/>
            <person name="Comes H.P."/>
            <person name="Liu X.H."/>
            <person name="Li Y.G."/>
            <person name="Kettle C.J."/>
            <person name="Jalonen R."/>
            <person name="Gaisberger H."/>
            <person name="Ma Y.Z."/>
            <person name="Qiu Y.X."/>
        </authorList>
    </citation>
    <scope>NUCLEOTIDE SEQUENCE [LARGE SCALE GENOMIC DNA]</scope>
    <source>
        <strain evidence="6">Hangzhou</strain>
    </source>
</reference>
<evidence type="ECO:0000313" key="7">
    <source>
        <dbReference type="Proteomes" id="UP001415857"/>
    </source>
</evidence>